<comment type="caution">
    <text evidence="4">The sequence shown here is derived from an EMBL/GenBank/DDBJ whole genome shotgun (WGS) entry which is preliminary data.</text>
</comment>
<name>A0A432XNG6_9GAMM</name>
<evidence type="ECO:0000256" key="1">
    <source>
        <dbReference type="SAM" id="MobiDB-lite"/>
    </source>
</evidence>
<sequence>MWRVSLKVAYRTMLYSVATALVLFAVLLSVLRYLLPQLPDVTTQVERFFADNYAAEIVVGQLGADWNSAGPQLILQDIEVQRLAGETTQFQLNEARVVFNFWQSLRTWSLKFEQVTLANLQLTYDLRNPSLGDNADLTDTLPRFFLNQLDQVTIEDSRLELINLLGVRHAIDIERLSWGNQGSSHQGFGSLKLADLASNSLDIIIDIEGNEPSDLAGQIYVRAENLDIAGYLQQKVVDAQISQAEFNFTMWLNFAASDFRNGILELGRNELHWKVGERRHQLVVPKGLLKLRPYQNGWLVNNNPVTVVQDDTTWTVPTLSWLQTPEHYALSADELPLAPLLQLATLTGTKGQEWVDTFSEAELSGTVDVRVEQTLKQPLQWQLSGSEIAWQDVAGIPGVTGVNLEVRGTDRKAQWALRGTDSTMSSVHLNDRQPWRFAQLSVDGHFSADANAWQLSIADSSRIDLVGLPLRAQARLRYTDELTIDAKVVSAAAEPIPANVLRQYLPQIMGADLHDYLQTALLEGAATDLAMVWRGSLADFPYQQQTGVFRAQASIADLVYRFQPNWPVVSEAKAFVHFGNERMHILTTDANIEGVTLPRVDTVIADILAKPAVLTVNGELFGPSQRLQPLFAASPLAESLGTTLAEVQLSGPMNGTLALTIPLDNSQQVVAEGYADLQNNDLYVASLGEQFSDVQGRIHYRNDVIEAEDLSFRWQQLPVSASLSGQAREDDYHVQVGVEALWPMTELSQQKPTTPLLVQGEFAWQGRLALSLPEAGGYSFHWQQQSDLNALELLLPAPFALEQGATMPWQLQVSGGPESLLINSTLGEHSLVELQYNGDASVLQQGYGRIGDRVGELPNPDLLGLNPTFPLEVGLEQADAAAWLDTIANLKQWWGEGQSAGQSAGESAENESREFAEPIPDVIEVQVAELTFGDHRMHDNAIVLWPQEEPSGETIIDTWRFSWRAQEALMRGSYWPANGDLAERVEINADFMELAAPVAAEQVADELVAEVEAVETSQDFSRWPEFQFNCKRCSYGEYALGEVAFRLIPATQEVQIDDIRLRNGEHELNAQLRWLLATPEQAAVTAVTGTFNSEDLGNFLNDYDITSIVQDSPAEFDFELAWQGTPNAFNVASLDGTMNWRLGQGYLNDVSDGGARLFSVLSLESILRKLQFDFRDIFANGMFFTEFAGQFAIDDGVVNTEQARMNGSAGDMEITGTTNLVNSAIDYQLFFVPKVTSSLPVILAWMVNPPSGLAALLIDRMLQDAQVISRLEYKITGTMDEPVVEEVSRASREVPIPVDQLPQEEPNAAAQESSSDSGTNDQPAGAAAEPENN</sequence>
<dbReference type="RefSeq" id="WP_126833113.1">
    <property type="nucleotide sequence ID" value="NZ_PIPT01000002.1"/>
</dbReference>
<keyword evidence="2" id="KW-1133">Transmembrane helix</keyword>
<evidence type="ECO:0000313" key="4">
    <source>
        <dbReference type="EMBL" id="RUO50224.1"/>
    </source>
</evidence>
<protein>
    <submittedName>
        <fullName evidence="4">TIGR02099 family protein</fullName>
    </submittedName>
</protein>
<feature type="domain" description="YhdP central" evidence="3">
    <location>
        <begin position="7"/>
        <end position="1284"/>
    </location>
</feature>
<evidence type="ECO:0000256" key="2">
    <source>
        <dbReference type="SAM" id="Phobius"/>
    </source>
</evidence>
<proteinExistence type="predicted"/>
<dbReference type="PANTHER" id="PTHR38690:SF1">
    <property type="entry name" value="PROTEASE"/>
    <property type="match status" value="1"/>
</dbReference>
<reference evidence="5" key="1">
    <citation type="journal article" date="2018" name="Front. Microbiol.">
        <title>Genome-Based Analysis Reveals the Taxonomy and Diversity of the Family Idiomarinaceae.</title>
        <authorList>
            <person name="Liu Y."/>
            <person name="Lai Q."/>
            <person name="Shao Z."/>
        </authorList>
    </citation>
    <scope>NUCLEOTIDE SEQUENCE [LARGE SCALE GENOMIC DNA]</scope>
    <source>
        <strain evidence="5">SW15</strain>
    </source>
</reference>
<keyword evidence="2" id="KW-0812">Transmembrane</keyword>
<keyword evidence="2" id="KW-0472">Membrane</keyword>
<feature type="transmembrane region" description="Helical" evidence="2">
    <location>
        <begin position="12"/>
        <end position="35"/>
    </location>
</feature>
<dbReference type="NCBIfam" id="TIGR02099">
    <property type="entry name" value="YhdP family protein"/>
    <property type="match status" value="1"/>
</dbReference>
<dbReference type="InterPro" id="IPR025263">
    <property type="entry name" value="YhdP_central"/>
</dbReference>
<dbReference type="Pfam" id="PF13116">
    <property type="entry name" value="YhdP"/>
    <property type="match status" value="1"/>
</dbReference>
<dbReference type="InterPro" id="IPR011836">
    <property type="entry name" value="YhdP"/>
</dbReference>
<keyword evidence="5" id="KW-1185">Reference proteome</keyword>
<organism evidence="4 5">
    <name type="scientific">Pseudidiomarina aquimaris</name>
    <dbReference type="NCBI Taxonomy" id="641841"/>
    <lineage>
        <taxon>Bacteria</taxon>
        <taxon>Pseudomonadati</taxon>
        <taxon>Pseudomonadota</taxon>
        <taxon>Gammaproteobacteria</taxon>
        <taxon>Alteromonadales</taxon>
        <taxon>Idiomarinaceae</taxon>
        <taxon>Pseudidiomarina</taxon>
    </lineage>
</organism>
<feature type="compositionally biased region" description="Polar residues" evidence="1">
    <location>
        <begin position="1310"/>
        <end position="1322"/>
    </location>
</feature>
<dbReference type="OrthoDB" id="9762238at2"/>
<evidence type="ECO:0000313" key="5">
    <source>
        <dbReference type="Proteomes" id="UP000286678"/>
    </source>
</evidence>
<dbReference type="EMBL" id="PIPT01000002">
    <property type="protein sequence ID" value="RUO50224.1"/>
    <property type="molecule type" value="Genomic_DNA"/>
</dbReference>
<accession>A0A432XNG6</accession>
<dbReference type="PANTHER" id="PTHR38690">
    <property type="entry name" value="PROTEASE-RELATED"/>
    <property type="match status" value="1"/>
</dbReference>
<feature type="region of interest" description="Disordered" evidence="1">
    <location>
        <begin position="1286"/>
        <end position="1333"/>
    </location>
</feature>
<evidence type="ECO:0000259" key="3">
    <source>
        <dbReference type="Pfam" id="PF13116"/>
    </source>
</evidence>
<dbReference type="Proteomes" id="UP000286678">
    <property type="component" value="Unassembled WGS sequence"/>
</dbReference>
<gene>
    <name evidence="4" type="ORF">CWE21_03665</name>
</gene>